<gene>
    <name evidence="3" type="ORF">BRARA_C03598</name>
</gene>
<name>A0A398A8N0_BRACM</name>
<dbReference type="Pfam" id="PF02458">
    <property type="entry name" value="Transferase"/>
    <property type="match status" value="1"/>
</dbReference>
<protein>
    <submittedName>
        <fullName evidence="3">Uncharacterized protein</fullName>
    </submittedName>
</protein>
<dbReference type="Proteomes" id="UP000264353">
    <property type="component" value="Chromosome A3"/>
</dbReference>
<sequence>MDTYCPFGLYPVGPWTNWSIVQLAYFLIDWIKFHASQQVVFYRLTESSSSPKSFHSHILPNLLPCPQLLPPPYRPPHHDTVSLTVAETDADFSLLSGKGLRPATEVLYLHCIVDATTSIAFMKSWAHICRLQEHGNSTESPLLPEDLTPSFDRTIINLPPGLSRKWCRTDILHLSTFVIAYAYAWTCVVKARGGDANRPTVFCYTADFRSRLDPPLPATYFGSCVFPTGWFNYEARTFLKEDGFVKAVEILSDSVKGVGSRGIESFFEDFILDGEDPLKQRFVHIDRNEAFSMSERRDESGGVEIGLCLKKREMNPFLSLFKDGLRPSLHSKWVSKL</sequence>
<accession>A0A398A8N0</accession>
<dbReference type="PANTHER" id="PTHR31625">
    <property type="match status" value="1"/>
</dbReference>
<dbReference type="EMBL" id="CM010630">
    <property type="protein sequence ID" value="RID71673.1"/>
    <property type="molecule type" value="Genomic_DNA"/>
</dbReference>
<dbReference type="AlphaFoldDB" id="A0A398A8N0"/>
<keyword evidence="2" id="KW-0012">Acyltransferase</keyword>
<evidence type="ECO:0000313" key="3">
    <source>
        <dbReference type="EMBL" id="RID71673.1"/>
    </source>
</evidence>
<dbReference type="InterPro" id="IPR023213">
    <property type="entry name" value="CAT-like_dom_sf"/>
</dbReference>
<evidence type="ECO:0000256" key="2">
    <source>
        <dbReference type="ARBA" id="ARBA00023315"/>
    </source>
</evidence>
<evidence type="ECO:0000313" key="4">
    <source>
        <dbReference type="Proteomes" id="UP000264353"/>
    </source>
</evidence>
<organism evidence="3 4">
    <name type="scientific">Brassica campestris</name>
    <name type="common">Field mustard</name>
    <dbReference type="NCBI Taxonomy" id="3711"/>
    <lineage>
        <taxon>Eukaryota</taxon>
        <taxon>Viridiplantae</taxon>
        <taxon>Streptophyta</taxon>
        <taxon>Embryophyta</taxon>
        <taxon>Tracheophyta</taxon>
        <taxon>Spermatophyta</taxon>
        <taxon>Magnoliopsida</taxon>
        <taxon>eudicotyledons</taxon>
        <taxon>Gunneridae</taxon>
        <taxon>Pentapetalae</taxon>
        <taxon>rosids</taxon>
        <taxon>malvids</taxon>
        <taxon>Brassicales</taxon>
        <taxon>Brassicaceae</taxon>
        <taxon>Brassiceae</taxon>
        <taxon>Brassica</taxon>
    </lineage>
</organism>
<dbReference type="Gene3D" id="3.30.559.10">
    <property type="entry name" value="Chloramphenicol acetyltransferase-like domain"/>
    <property type="match status" value="3"/>
</dbReference>
<keyword evidence="1" id="KW-0808">Transferase</keyword>
<dbReference type="GO" id="GO:0016747">
    <property type="term" value="F:acyltransferase activity, transferring groups other than amino-acyl groups"/>
    <property type="evidence" value="ECO:0007669"/>
    <property type="project" value="UniProtKB-ARBA"/>
</dbReference>
<evidence type="ECO:0000256" key="1">
    <source>
        <dbReference type="ARBA" id="ARBA00022679"/>
    </source>
</evidence>
<proteinExistence type="predicted"/>
<reference evidence="3 4" key="1">
    <citation type="submission" date="2018-06" db="EMBL/GenBank/DDBJ databases">
        <title>WGS assembly of Brassica rapa FPsc.</title>
        <authorList>
            <person name="Bowman J."/>
            <person name="Kohchi T."/>
            <person name="Yamato K."/>
            <person name="Jenkins J."/>
            <person name="Shu S."/>
            <person name="Ishizaki K."/>
            <person name="Yamaoka S."/>
            <person name="Nishihama R."/>
            <person name="Nakamura Y."/>
            <person name="Berger F."/>
            <person name="Adam C."/>
            <person name="Aki S."/>
            <person name="Althoff F."/>
            <person name="Araki T."/>
            <person name="Arteaga-Vazquez M."/>
            <person name="Balasubrmanian S."/>
            <person name="Bauer D."/>
            <person name="Boehm C."/>
            <person name="Briginshaw L."/>
            <person name="Caballero-Perez J."/>
            <person name="Catarino B."/>
            <person name="Chen F."/>
            <person name="Chiyoda S."/>
            <person name="Chovatia M."/>
            <person name="Davies K."/>
            <person name="Delmans M."/>
            <person name="Demura T."/>
            <person name="Dierschke T."/>
            <person name="Dolan L."/>
            <person name="Dorantes-Acosta A."/>
            <person name="Eklund D."/>
            <person name="Florent S."/>
            <person name="Flores-Sandoval E."/>
            <person name="Fujiyama A."/>
            <person name="Fukuzawa H."/>
            <person name="Galik B."/>
            <person name="Grimanelli D."/>
            <person name="Grimwood J."/>
            <person name="Grossniklaus U."/>
            <person name="Hamada T."/>
            <person name="Haseloff J."/>
            <person name="Hetherington A."/>
            <person name="Higo A."/>
            <person name="Hirakawa Y."/>
            <person name="Hundley H."/>
            <person name="Ikeda Y."/>
            <person name="Inoue K."/>
            <person name="Inoue S."/>
            <person name="Ishida S."/>
            <person name="Jia Q."/>
            <person name="Kakita M."/>
            <person name="Kanazawa T."/>
            <person name="Kawai Y."/>
            <person name="Kawashima T."/>
            <person name="Kennedy M."/>
            <person name="Kinose K."/>
            <person name="Kinoshita T."/>
            <person name="Kohara Y."/>
            <person name="Koide E."/>
            <person name="Komatsu K."/>
            <person name="Kopischke S."/>
            <person name="Kubo M."/>
            <person name="Kyozuka J."/>
            <person name="Lagercrantz U."/>
            <person name="Lin S."/>
            <person name="Lindquist E."/>
            <person name="Lipzen A."/>
            <person name="Lu C."/>
            <person name="Luna E."/>
            <person name="Martienssen R."/>
            <person name="Minamino N."/>
            <person name="Mizutani M."/>
            <person name="Mizutani M."/>
            <person name="Mochizuki N."/>
            <person name="Monte I."/>
            <person name="Mosher R."/>
            <person name="Nagasaki H."/>
            <person name="Nakagami H."/>
            <person name="Naramoto S."/>
            <person name="Nishitani K."/>
            <person name="Ohtani M."/>
            <person name="Okamoto T."/>
            <person name="Okumura M."/>
            <person name="Phillips J."/>
            <person name="Pollak B."/>
            <person name="Reinders A."/>
            <person name="Roevekamp M."/>
            <person name="Sano R."/>
            <person name="Sawa S."/>
            <person name="Schmid M."/>
            <person name="Shirakawa M."/>
            <person name="Solano R."/>
            <person name="Spunde A."/>
            <person name="Suetsugu N."/>
            <person name="Sugano S."/>
            <person name="Sugiyama A."/>
            <person name="Sun R."/>
            <person name="Suzuki Y."/>
            <person name="Takenaka M."/>
            <person name="Takezawa D."/>
            <person name="Tomogane H."/>
            <person name="Tsuzuki M."/>
            <person name="Ueda T."/>
            <person name="Umeda M."/>
            <person name="Ward J."/>
            <person name="Watanabe Y."/>
            <person name="Yazaki K."/>
            <person name="Yokoyama R."/>
            <person name="Yoshitake Y."/>
            <person name="Yotsui I."/>
            <person name="Zachgo S."/>
            <person name="Schmutz J."/>
        </authorList>
    </citation>
    <scope>NUCLEOTIDE SEQUENCE [LARGE SCALE GENOMIC DNA]</scope>
    <source>
        <strain evidence="4">cv. B-3</strain>
    </source>
</reference>
<dbReference type="InterPro" id="IPR051504">
    <property type="entry name" value="Plant_metabolite_acyltrans"/>
</dbReference>